<gene>
    <name evidence="1" type="ORF">T190115A13A_90029</name>
</gene>
<evidence type="ECO:0008006" key="3">
    <source>
        <dbReference type="Google" id="ProtNLM"/>
    </source>
</evidence>
<proteinExistence type="predicted"/>
<dbReference type="RefSeq" id="WP_348740281.1">
    <property type="nucleotide sequence ID" value="NZ_CAXJRC010000046.1"/>
</dbReference>
<accession>A0ABM9PS82</accession>
<protein>
    <recommendedName>
        <fullName evidence="3">Lipoprotein</fullName>
    </recommendedName>
</protein>
<keyword evidence="2" id="KW-1185">Reference proteome</keyword>
<dbReference type="Proteomes" id="UP001497602">
    <property type="component" value="Unassembled WGS sequence"/>
</dbReference>
<organism evidence="1 2">
    <name type="scientific">Tenacibaculum vairaonense</name>
    <dbReference type="NCBI Taxonomy" id="3137860"/>
    <lineage>
        <taxon>Bacteria</taxon>
        <taxon>Pseudomonadati</taxon>
        <taxon>Bacteroidota</taxon>
        <taxon>Flavobacteriia</taxon>
        <taxon>Flavobacteriales</taxon>
        <taxon>Flavobacteriaceae</taxon>
        <taxon>Tenacibaculum</taxon>
    </lineage>
</organism>
<evidence type="ECO:0000313" key="2">
    <source>
        <dbReference type="Proteomes" id="UP001497602"/>
    </source>
</evidence>
<name>A0ABM9PS82_9FLAO</name>
<dbReference type="PROSITE" id="PS51257">
    <property type="entry name" value="PROKAR_LIPOPROTEIN"/>
    <property type="match status" value="1"/>
</dbReference>
<sequence length="500" mass="55727">MKSTIKLTVTLLAFSMVFFSSCKKKETEKKVIEKETEKVAYNVKADKSLCESDWFPHSQTKNPAEGKGSPFDVSSTTNTIFHQWSWQKFLWLTKPTTEVTLIPIITRGEPTPIPVKVKIPLFLNPKEVHQVDSHMQPVKQQAGAALVLTDSLQAGSSGVLKTNPTYGTTGKEGTVLYSIHVNPTMKNAAEQFKDSILKGTLAKNNLSSFPVGSFELKVSWVAKNAIKESEQKNYYTTVAAVSRDGKNYKNTEVALLGMHVVGVVENHPEFIWATFEHHDLAPNYNWKEDKAEASADKLLFAKGSTTGIDGILWTGSSAKEKYKAYDLFKYGVPVDTTGAFMKTSQSEPVNFENIQNINTCVKKNLEKEEGPWKNYFYNGSIWIDTDGLTTQQQAELLVKLKGDVHKGTPGSVARGSLNCANVTMETYTQTFQSSLSKVNVETLANCFSCHNAVSYTSDTSPIYMSHLFDAFIKRAEGKSTKQVEDLKAKQEVEEYMKHQL</sequence>
<dbReference type="EMBL" id="CAXJRC010000046">
    <property type="protein sequence ID" value="CAL2108683.1"/>
    <property type="molecule type" value="Genomic_DNA"/>
</dbReference>
<reference evidence="1 2" key="1">
    <citation type="submission" date="2024-05" db="EMBL/GenBank/DDBJ databases">
        <authorList>
            <person name="Duchaud E."/>
        </authorList>
    </citation>
    <scope>NUCLEOTIDE SEQUENCE [LARGE SCALE GENOMIC DNA]</scope>
    <source>
        <strain evidence="1">Ena-SAMPLE-TAB-13-05-2024-13:56:06:370-140305</strain>
    </source>
</reference>
<comment type="caution">
    <text evidence="1">The sequence shown here is derived from an EMBL/GenBank/DDBJ whole genome shotgun (WGS) entry which is preliminary data.</text>
</comment>
<evidence type="ECO:0000313" key="1">
    <source>
        <dbReference type="EMBL" id="CAL2108683.1"/>
    </source>
</evidence>